<keyword evidence="1" id="KW-0805">Transcription regulation</keyword>
<protein>
    <submittedName>
        <fullName evidence="6">Crp/Fnr family transcriptional regulator</fullName>
    </submittedName>
</protein>
<feature type="domain" description="HTH crp-type" evidence="4">
    <location>
        <begin position="148"/>
        <end position="222"/>
    </location>
</feature>
<evidence type="ECO:0000313" key="5">
    <source>
        <dbReference type="EMBL" id="MCE8046267.1"/>
    </source>
</evidence>
<dbReference type="InterPro" id="IPR036388">
    <property type="entry name" value="WH-like_DNA-bd_sf"/>
</dbReference>
<keyword evidence="2" id="KW-0238">DNA-binding</keyword>
<dbReference type="CDD" id="cd00038">
    <property type="entry name" value="CAP_ED"/>
    <property type="match status" value="1"/>
</dbReference>
<dbReference type="GO" id="GO:0003677">
    <property type="term" value="F:DNA binding"/>
    <property type="evidence" value="ECO:0007669"/>
    <property type="project" value="UniProtKB-KW"/>
</dbReference>
<name>A0AAW4YXI7_9GAMM</name>
<dbReference type="EMBL" id="JABFTQ010000003">
    <property type="protein sequence ID" value="MCE8046267.1"/>
    <property type="molecule type" value="Genomic_DNA"/>
</dbReference>
<dbReference type="RefSeq" id="WP_200825223.1">
    <property type="nucleotide sequence ID" value="NZ_FNVC01000002.1"/>
</dbReference>
<gene>
    <name evidence="5" type="ORF">HOP60_05915</name>
    <name evidence="6" type="ORF">HOP61_17000</name>
</gene>
<dbReference type="Gene3D" id="2.60.120.10">
    <property type="entry name" value="Jelly Rolls"/>
    <property type="match status" value="1"/>
</dbReference>
<evidence type="ECO:0000256" key="3">
    <source>
        <dbReference type="ARBA" id="ARBA00023163"/>
    </source>
</evidence>
<comment type="caution">
    <text evidence="6">The sequence shown here is derived from an EMBL/GenBank/DDBJ whole genome shotgun (WGS) entry which is preliminary data.</text>
</comment>
<dbReference type="GO" id="GO:0005829">
    <property type="term" value="C:cytosol"/>
    <property type="evidence" value="ECO:0007669"/>
    <property type="project" value="TreeGrafter"/>
</dbReference>
<dbReference type="InterPro" id="IPR000595">
    <property type="entry name" value="cNMP-bd_dom"/>
</dbReference>
<dbReference type="Gene3D" id="1.10.10.10">
    <property type="entry name" value="Winged helix-like DNA-binding domain superfamily/Winged helix DNA-binding domain"/>
    <property type="match status" value="1"/>
</dbReference>
<dbReference type="PANTHER" id="PTHR24567">
    <property type="entry name" value="CRP FAMILY TRANSCRIPTIONAL REGULATORY PROTEIN"/>
    <property type="match status" value="1"/>
</dbReference>
<evidence type="ECO:0000313" key="8">
    <source>
        <dbReference type="Proteomes" id="UP001320178"/>
    </source>
</evidence>
<keyword evidence="7" id="KW-1185">Reference proteome</keyword>
<evidence type="ECO:0000313" key="7">
    <source>
        <dbReference type="Proteomes" id="UP001320154"/>
    </source>
</evidence>
<dbReference type="SMART" id="SM00100">
    <property type="entry name" value="cNMP"/>
    <property type="match status" value="1"/>
</dbReference>
<dbReference type="GO" id="GO:0003700">
    <property type="term" value="F:DNA-binding transcription factor activity"/>
    <property type="evidence" value="ECO:0007669"/>
    <property type="project" value="TreeGrafter"/>
</dbReference>
<organism evidence="6 8">
    <name type="scientific">Billgrantia desiderata</name>
    <dbReference type="NCBI Taxonomy" id="52021"/>
    <lineage>
        <taxon>Bacteria</taxon>
        <taxon>Pseudomonadati</taxon>
        <taxon>Pseudomonadota</taxon>
        <taxon>Gammaproteobacteria</taxon>
        <taxon>Oceanospirillales</taxon>
        <taxon>Halomonadaceae</taxon>
        <taxon>Billgrantia</taxon>
    </lineage>
</organism>
<sequence>MSSEESCVVRHFRYYHPVSDEDVMLLARLEDSATPLRAGTVLWEERDEAHEFCTLKHGWAFSYRELENGTRQILEIYLPGDIIGLREFAFSQRLAGVQMVEDGEVCFFPHRHIVDIFRQSFTLTSILFAIASHQQVMITERLVNLARRNARQKLAHFLLEMIQRLRQTQADGSESFRLPLSQEILADLLGLSPVHVSRTFTALNDDGLVFRDRYQVQIPDLEALKQEAGFDDRYLIENMRPLFDAKKADGNRGPDA</sequence>
<dbReference type="Pfam" id="PF13545">
    <property type="entry name" value="HTH_Crp_2"/>
    <property type="match status" value="1"/>
</dbReference>
<accession>A0AAW4YXI7</accession>
<dbReference type="CDD" id="cd00092">
    <property type="entry name" value="HTH_CRP"/>
    <property type="match status" value="1"/>
</dbReference>
<dbReference type="InterPro" id="IPR036390">
    <property type="entry name" value="WH_DNA-bd_sf"/>
</dbReference>
<dbReference type="Proteomes" id="UP001320178">
    <property type="component" value="Unassembled WGS sequence"/>
</dbReference>
<dbReference type="PROSITE" id="PS51063">
    <property type="entry name" value="HTH_CRP_2"/>
    <property type="match status" value="1"/>
</dbReference>
<dbReference type="Pfam" id="PF00027">
    <property type="entry name" value="cNMP_binding"/>
    <property type="match status" value="1"/>
</dbReference>
<dbReference type="InterPro" id="IPR012318">
    <property type="entry name" value="HTH_CRP"/>
</dbReference>
<evidence type="ECO:0000259" key="4">
    <source>
        <dbReference type="PROSITE" id="PS51063"/>
    </source>
</evidence>
<dbReference type="InterPro" id="IPR014710">
    <property type="entry name" value="RmlC-like_jellyroll"/>
</dbReference>
<dbReference type="InterPro" id="IPR050397">
    <property type="entry name" value="Env_Response_Regulators"/>
</dbReference>
<evidence type="ECO:0000313" key="6">
    <source>
        <dbReference type="EMBL" id="MCE8052994.1"/>
    </source>
</evidence>
<keyword evidence="3" id="KW-0804">Transcription</keyword>
<reference evidence="6" key="1">
    <citation type="submission" date="2020-05" db="EMBL/GenBank/DDBJ databases">
        <authorList>
            <person name="Wang L."/>
            <person name="Shao Z."/>
        </authorList>
    </citation>
    <scope>NUCLEOTIDE SEQUENCE</scope>
    <source>
        <strain evidence="5">MCCC 1A05748</strain>
        <strain evidence="6">MCCC 1A05776</strain>
    </source>
</reference>
<dbReference type="Proteomes" id="UP001320154">
    <property type="component" value="Unassembled WGS sequence"/>
</dbReference>
<dbReference type="AlphaFoldDB" id="A0AAW4YXI7"/>
<dbReference type="SMART" id="SM00419">
    <property type="entry name" value="HTH_CRP"/>
    <property type="match status" value="1"/>
</dbReference>
<reference evidence="6 7" key="2">
    <citation type="journal article" date="2021" name="Front. Microbiol.">
        <title>Aerobic Denitrification and Heterotrophic Sulfur Oxidation in the Genus Halomonas Revealed by Six Novel Species Characterizations and Genome-Based Analysis.</title>
        <authorList>
            <person name="Wang L."/>
            <person name="Shao Z."/>
        </authorList>
    </citation>
    <scope>NUCLEOTIDE SEQUENCE</scope>
    <source>
        <strain evidence="5 7">MCCC 1A05748</strain>
        <strain evidence="6">MCCC 1A05776</strain>
    </source>
</reference>
<evidence type="ECO:0000256" key="2">
    <source>
        <dbReference type="ARBA" id="ARBA00023125"/>
    </source>
</evidence>
<dbReference type="PANTHER" id="PTHR24567:SF26">
    <property type="entry name" value="REGULATORY PROTEIN YEIL"/>
    <property type="match status" value="1"/>
</dbReference>
<evidence type="ECO:0000256" key="1">
    <source>
        <dbReference type="ARBA" id="ARBA00023015"/>
    </source>
</evidence>
<dbReference type="SUPFAM" id="SSF51206">
    <property type="entry name" value="cAMP-binding domain-like"/>
    <property type="match status" value="1"/>
</dbReference>
<proteinExistence type="predicted"/>
<dbReference type="InterPro" id="IPR018490">
    <property type="entry name" value="cNMP-bd_dom_sf"/>
</dbReference>
<dbReference type="EMBL" id="JABFTS010000008">
    <property type="protein sequence ID" value="MCE8052994.1"/>
    <property type="molecule type" value="Genomic_DNA"/>
</dbReference>
<dbReference type="SUPFAM" id="SSF46785">
    <property type="entry name" value="Winged helix' DNA-binding domain"/>
    <property type="match status" value="1"/>
</dbReference>